<reference evidence="1" key="1">
    <citation type="submission" date="2023-04" db="EMBL/GenBank/DDBJ databases">
        <title>Ambrosiozyma monospora NBRC 10751.</title>
        <authorList>
            <person name="Ichikawa N."/>
            <person name="Sato H."/>
            <person name="Tonouchi N."/>
        </authorList>
    </citation>
    <scope>NUCLEOTIDE SEQUENCE</scope>
    <source>
        <strain evidence="1">NBRC 10751</strain>
    </source>
</reference>
<keyword evidence="2" id="KW-1185">Reference proteome</keyword>
<dbReference type="Proteomes" id="UP001165064">
    <property type="component" value="Unassembled WGS sequence"/>
</dbReference>
<gene>
    <name evidence="1" type="ORF">Amon02_001058600</name>
</gene>
<evidence type="ECO:0000313" key="1">
    <source>
        <dbReference type="EMBL" id="GME98983.1"/>
    </source>
</evidence>
<comment type="caution">
    <text evidence="1">The sequence shown here is derived from an EMBL/GenBank/DDBJ whole genome shotgun (WGS) entry which is preliminary data.</text>
</comment>
<accession>A0ACB5U0X1</accession>
<evidence type="ECO:0000313" key="2">
    <source>
        <dbReference type="Proteomes" id="UP001165064"/>
    </source>
</evidence>
<sequence>MNTPESITHSCVIYALRCLINMNIPLNQGCLTPCHIFIPKNTILNPSDFVAVCGSTISGQRVTDVILKCFNICAASQGCANSFGWGRGGKDPYTGKVSPGFATGEAIGGGVGAMENYNGASVCNVHCTNTKTTDIEILETRTPILITKWCIRRGSGGDGRWKGGDGATREIEARVPLRVSILSERRIYKPYGIKGGSPGARGENYWYRLQSDGNYIVTKMGGKEIIQIKAGDRVQINTPGGGGYGSRTDK</sequence>
<name>A0ACB5U0X1_AMBMO</name>
<dbReference type="EMBL" id="BSXS01010815">
    <property type="protein sequence ID" value="GME98983.1"/>
    <property type="molecule type" value="Genomic_DNA"/>
</dbReference>
<proteinExistence type="predicted"/>
<organism evidence="1 2">
    <name type="scientific">Ambrosiozyma monospora</name>
    <name type="common">Yeast</name>
    <name type="synonym">Endomycopsis monosporus</name>
    <dbReference type="NCBI Taxonomy" id="43982"/>
    <lineage>
        <taxon>Eukaryota</taxon>
        <taxon>Fungi</taxon>
        <taxon>Dikarya</taxon>
        <taxon>Ascomycota</taxon>
        <taxon>Saccharomycotina</taxon>
        <taxon>Pichiomycetes</taxon>
        <taxon>Pichiales</taxon>
        <taxon>Pichiaceae</taxon>
        <taxon>Ambrosiozyma</taxon>
    </lineage>
</organism>
<protein>
    <submittedName>
        <fullName evidence="1">Unnamed protein product</fullName>
    </submittedName>
</protein>